<reference evidence="3" key="1">
    <citation type="submission" date="2021-06" db="EMBL/GenBank/DDBJ databases">
        <authorList>
            <person name="Hodson N. C."/>
            <person name="Mongue J. A."/>
            <person name="Jaron S. K."/>
        </authorList>
    </citation>
    <scope>NUCLEOTIDE SEQUENCE</scope>
</reference>
<gene>
    <name evidence="3" type="ORF">AFUS01_LOCUS25240</name>
</gene>
<protein>
    <submittedName>
        <fullName evidence="3">Uncharacterized protein</fullName>
    </submittedName>
</protein>
<feature type="region of interest" description="Disordered" evidence="1">
    <location>
        <begin position="12"/>
        <end position="42"/>
    </location>
</feature>
<feature type="non-terminal residue" evidence="3">
    <location>
        <position position="1"/>
    </location>
</feature>
<dbReference type="AlphaFoldDB" id="A0A8J2KDX4"/>
<dbReference type="OrthoDB" id="6360372at2759"/>
<evidence type="ECO:0000313" key="3">
    <source>
        <dbReference type="EMBL" id="CAG7786682.1"/>
    </source>
</evidence>
<keyword evidence="2" id="KW-0812">Transmembrane</keyword>
<feature type="transmembrane region" description="Helical" evidence="2">
    <location>
        <begin position="87"/>
        <end position="107"/>
    </location>
</feature>
<name>A0A8J2KDX4_9HEXA</name>
<feature type="transmembrane region" description="Helical" evidence="2">
    <location>
        <begin position="243"/>
        <end position="267"/>
    </location>
</feature>
<feature type="non-terminal residue" evidence="3">
    <location>
        <position position="282"/>
    </location>
</feature>
<feature type="transmembrane region" description="Helical" evidence="2">
    <location>
        <begin position="58"/>
        <end position="81"/>
    </location>
</feature>
<evidence type="ECO:0000313" key="4">
    <source>
        <dbReference type="Proteomes" id="UP000708208"/>
    </source>
</evidence>
<accession>A0A8J2KDX4</accession>
<dbReference type="Proteomes" id="UP000708208">
    <property type="component" value="Unassembled WGS sequence"/>
</dbReference>
<comment type="caution">
    <text evidence="3">The sequence shown here is derived from an EMBL/GenBank/DDBJ whole genome shotgun (WGS) entry which is preliminary data.</text>
</comment>
<proteinExistence type="predicted"/>
<keyword evidence="2" id="KW-0472">Membrane</keyword>
<organism evidence="3 4">
    <name type="scientific">Allacma fusca</name>
    <dbReference type="NCBI Taxonomy" id="39272"/>
    <lineage>
        <taxon>Eukaryota</taxon>
        <taxon>Metazoa</taxon>
        <taxon>Ecdysozoa</taxon>
        <taxon>Arthropoda</taxon>
        <taxon>Hexapoda</taxon>
        <taxon>Collembola</taxon>
        <taxon>Symphypleona</taxon>
        <taxon>Sminthuridae</taxon>
        <taxon>Allacma</taxon>
    </lineage>
</organism>
<evidence type="ECO:0000256" key="2">
    <source>
        <dbReference type="SAM" id="Phobius"/>
    </source>
</evidence>
<keyword evidence="4" id="KW-1185">Reference proteome</keyword>
<dbReference type="EMBL" id="CAJVCH010322947">
    <property type="protein sequence ID" value="CAG7786682.1"/>
    <property type="molecule type" value="Genomic_DNA"/>
</dbReference>
<keyword evidence="2" id="KW-1133">Transmembrane helix</keyword>
<sequence length="282" mass="30834">MHGVSVHSALAIKRQRKRRDEAARRGRRRAANKGSVSEANLGGGSNTTHKVIGTVTTLHVGIIFCLIGFLFLVAAIIPSSTSTKNEWVNLVATGVTCLSIGTFLICLNRFYGDKEDEELSNYVEAQLGRTTSGHRLVRDQSELTESPVVIDIQDCSLEPVNEENRSKDTYRVYDKQRNLPNTAEMIGAMPSLALDRCSSKQQGSIGHLNRKNLSLHFRPPQLNSQSANSETGQMARHCANKRLLFQLSVLAPLCGALLLFVGLVQLIPGADGEAFSLPLILI</sequence>
<evidence type="ECO:0000256" key="1">
    <source>
        <dbReference type="SAM" id="MobiDB-lite"/>
    </source>
</evidence>